<dbReference type="Proteomes" id="UP000030403">
    <property type="component" value="Unassembled WGS sequence"/>
</dbReference>
<evidence type="ECO:0000256" key="5">
    <source>
        <dbReference type="ARBA" id="ARBA00022670"/>
    </source>
</evidence>
<dbReference type="eggNOG" id="COG2936">
    <property type="taxonomic scope" value="Bacteria"/>
</dbReference>
<dbReference type="AlphaFoldDB" id="A0A0A5GFY8"/>
<keyword evidence="7" id="KW-0720">Serine protease</keyword>
<keyword evidence="4" id="KW-0031">Aminopeptidase</keyword>
<evidence type="ECO:0000256" key="3">
    <source>
        <dbReference type="ARBA" id="ARBA00012463"/>
    </source>
</evidence>
<dbReference type="SUPFAM" id="SSF49785">
    <property type="entry name" value="Galactose-binding domain-like"/>
    <property type="match status" value="1"/>
</dbReference>
<dbReference type="GO" id="GO:0004177">
    <property type="term" value="F:aminopeptidase activity"/>
    <property type="evidence" value="ECO:0007669"/>
    <property type="project" value="UniProtKB-KW"/>
</dbReference>
<dbReference type="PROSITE" id="PS51257">
    <property type="entry name" value="PROKAR_LIPOPROTEIN"/>
    <property type="match status" value="1"/>
</dbReference>
<evidence type="ECO:0000256" key="9">
    <source>
        <dbReference type="SAM" id="MobiDB-lite"/>
    </source>
</evidence>
<dbReference type="RefSeq" id="WP_027446297.1">
    <property type="nucleotide sequence ID" value="NZ_AULJ01000032.1"/>
</dbReference>
<keyword evidence="13" id="KW-1185">Reference proteome</keyword>
<dbReference type="EMBL" id="AVPF01000009">
    <property type="protein sequence ID" value="KGX90133.1"/>
    <property type="molecule type" value="Genomic_DNA"/>
</dbReference>
<dbReference type="InterPro" id="IPR013736">
    <property type="entry name" value="Xaa-Pro_dipept_C"/>
</dbReference>
<keyword evidence="5" id="KW-0645">Protease</keyword>
<dbReference type="Pfam" id="PF08530">
    <property type="entry name" value="PepX_C"/>
    <property type="match status" value="1"/>
</dbReference>
<keyword evidence="10" id="KW-0732">Signal</keyword>
<evidence type="ECO:0000313" key="12">
    <source>
        <dbReference type="EMBL" id="KGX90133.1"/>
    </source>
</evidence>
<evidence type="ECO:0000256" key="4">
    <source>
        <dbReference type="ARBA" id="ARBA00022438"/>
    </source>
</evidence>
<evidence type="ECO:0000313" key="13">
    <source>
        <dbReference type="Proteomes" id="UP000030403"/>
    </source>
</evidence>
<dbReference type="GO" id="GO:0006508">
    <property type="term" value="P:proteolysis"/>
    <property type="evidence" value="ECO:0007669"/>
    <property type="project" value="UniProtKB-KW"/>
</dbReference>
<evidence type="ECO:0000256" key="10">
    <source>
        <dbReference type="SAM" id="SignalP"/>
    </source>
</evidence>
<organism evidence="12 13">
    <name type="scientific">Pontibacillus marinus BH030004 = DSM 16465</name>
    <dbReference type="NCBI Taxonomy" id="1385511"/>
    <lineage>
        <taxon>Bacteria</taxon>
        <taxon>Bacillati</taxon>
        <taxon>Bacillota</taxon>
        <taxon>Bacilli</taxon>
        <taxon>Bacillales</taxon>
        <taxon>Bacillaceae</taxon>
        <taxon>Pontibacillus</taxon>
    </lineage>
</organism>
<dbReference type="PRINTS" id="PR00923">
    <property type="entry name" value="LACTOPTASE"/>
</dbReference>
<comment type="catalytic activity">
    <reaction evidence="1">
        <text>Hydrolyzes Xaa-Pro-|- bonds to release unblocked, N-terminal dipeptides from substrates including Ala-Pro-|-p-nitroanilide and (sequentially) Tyr-Pro-|-Phe-Pro-|-Gly-Pro-|-Ile.</text>
        <dbReference type="EC" id="3.4.14.11"/>
    </reaction>
</comment>
<dbReference type="InterPro" id="IPR008979">
    <property type="entry name" value="Galactose-bd-like_sf"/>
</dbReference>
<evidence type="ECO:0000259" key="11">
    <source>
        <dbReference type="SMART" id="SM00939"/>
    </source>
</evidence>
<dbReference type="Gene3D" id="2.60.120.260">
    <property type="entry name" value="Galactose-binding domain-like"/>
    <property type="match status" value="1"/>
</dbReference>
<dbReference type="InterPro" id="IPR000383">
    <property type="entry name" value="Xaa-Pro-like_dom"/>
</dbReference>
<dbReference type="NCBIfam" id="NF003780">
    <property type="entry name" value="PRK05371.1-1"/>
    <property type="match status" value="1"/>
</dbReference>
<evidence type="ECO:0000256" key="7">
    <source>
        <dbReference type="ARBA" id="ARBA00022825"/>
    </source>
</evidence>
<reference evidence="12 13" key="1">
    <citation type="submission" date="2013-08" db="EMBL/GenBank/DDBJ databases">
        <authorList>
            <person name="Huang J."/>
            <person name="Wang G."/>
        </authorList>
    </citation>
    <scope>NUCLEOTIDE SEQUENCE [LARGE SCALE GENOMIC DNA]</scope>
    <source>
        <strain evidence="12 13">BH030004</strain>
    </source>
</reference>
<feature type="region of interest" description="Disordered" evidence="9">
    <location>
        <begin position="28"/>
        <end position="56"/>
    </location>
</feature>
<gene>
    <name evidence="12" type="ORF">N783_01185</name>
</gene>
<dbReference type="SUPFAM" id="SSF53474">
    <property type="entry name" value="alpha/beta-Hydrolases"/>
    <property type="match status" value="1"/>
</dbReference>
<proteinExistence type="inferred from homology"/>
<accession>A0A0A5GFY8</accession>
<dbReference type="InterPro" id="IPR029058">
    <property type="entry name" value="AB_hydrolase_fold"/>
</dbReference>
<keyword evidence="6" id="KW-0378">Hydrolase</keyword>
<dbReference type="EC" id="3.4.14.11" evidence="3"/>
<dbReference type="STRING" id="1385511.GCA_000425225_02614"/>
<protein>
    <recommendedName>
        <fullName evidence="3">Xaa-Pro dipeptidyl-peptidase</fullName>
        <ecNumber evidence="3">3.4.14.11</ecNumber>
    </recommendedName>
    <alternativeName>
        <fullName evidence="8">X-prolyl-dipeptidyl aminopeptidase</fullName>
    </alternativeName>
</protein>
<feature type="compositionally biased region" description="Basic and acidic residues" evidence="9">
    <location>
        <begin position="33"/>
        <end position="44"/>
    </location>
</feature>
<dbReference type="Gene3D" id="3.40.50.1820">
    <property type="entry name" value="alpha/beta hydrolase"/>
    <property type="match status" value="1"/>
</dbReference>
<evidence type="ECO:0000256" key="1">
    <source>
        <dbReference type="ARBA" id="ARBA00000123"/>
    </source>
</evidence>
<dbReference type="GO" id="GO:0008239">
    <property type="term" value="F:dipeptidyl-peptidase activity"/>
    <property type="evidence" value="ECO:0007669"/>
    <property type="project" value="UniProtKB-EC"/>
</dbReference>
<dbReference type="GO" id="GO:0008236">
    <property type="term" value="F:serine-type peptidase activity"/>
    <property type="evidence" value="ECO:0007669"/>
    <property type="project" value="UniProtKB-KW"/>
</dbReference>
<sequence>MNNYKISMLIIMILLASLLVACNAGSNENNESMNHEAETKDDQKSNSQDTSTSDDKEIATEIKVEDGRTQPVFSHEDAIVETVYIQSPVDSDNDGEKDLIYADIMRPKATQDELKVPAVYVMSPYFEGLNEIEFHDVDVELDGKPFGKVQDKFRGKLDDFLVPRGYAMIEAHAPGTGLSEGCPSIGGDSEVAAGRAVIDWLNGKAKAFDENGDEVKASWSTGKAGMMGVSYNGTIPNALAAEGVEGLETIIPISAISNWYGYYRANGLVVAPEGYQGEDADVLAKAVLTRENPETCSDAIDSLVKKQDRDSADYNDFWDKRNYTKNANNVKASVFIVHGLNDWNVKTSQFSQWWGALSKHDVPRKLWLHQGGHGGVSRKRGEEWYSTMNKWFDHWLYDVDNGIMDTAMVEIERENNEWKAYEDWPGNDPEVSKLHLNLGSEGKPGLIGENKSNNKAKSYTIVDDSSLVAKDLIKNLEESNQHRLAYVTTKLKESVRISGRPIVNIHASINQSETNLTALLVDYNKGSGEIVTRGWMDPQNRKSLSEPKDVVSGKTYKLQWNLQPDDYIFEAGHQIGLVLISSDYNYTLRPDPGAEITVQADGAFLTLPVVGEMKTSD</sequence>
<name>A0A0A5GFY8_9BACI</name>
<comment type="caution">
    <text evidence="12">The sequence shown here is derived from an EMBL/GenBank/DDBJ whole genome shotgun (WGS) entry which is preliminary data.</text>
</comment>
<feature type="chain" id="PRO_5039692047" description="Xaa-Pro dipeptidyl-peptidase" evidence="10">
    <location>
        <begin position="22"/>
        <end position="617"/>
    </location>
</feature>
<evidence type="ECO:0000256" key="6">
    <source>
        <dbReference type="ARBA" id="ARBA00022801"/>
    </source>
</evidence>
<evidence type="ECO:0000256" key="8">
    <source>
        <dbReference type="ARBA" id="ARBA00030045"/>
    </source>
</evidence>
<feature type="domain" description="Xaa-Pro dipeptidyl-peptidase C-terminal" evidence="11">
    <location>
        <begin position="389"/>
        <end position="606"/>
    </location>
</feature>
<dbReference type="InterPro" id="IPR008252">
    <property type="entry name" value="Pept_S15_Xpro"/>
</dbReference>
<comment type="similarity">
    <text evidence="2">Belongs to the peptidase S15 family.</text>
</comment>
<dbReference type="Pfam" id="PF02129">
    <property type="entry name" value="Peptidase_S15"/>
    <property type="match status" value="1"/>
</dbReference>
<evidence type="ECO:0000256" key="2">
    <source>
        <dbReference type="ARBA" id="ARBA00010819"/>
    </source>
</evidence>
<dbReference type="SMART" id="SM00939">
    <property type="entry name" value="PepX_C"/>
    <property type="match status" value="1"/>
</dbReference>
<feature type="signal peptide" evidence="10">
    <location>
        <begin position="1"/>
        <end position="21"/>
    </location>
</feature>